<sequence length="98" mass="11098">MTPATFVWTCQKQEGWVVKLLESGHLPRSLSIKDLNDGIRKYQSQPPLELEAGQAGPILQAVGDWDYRQKFYKYNECSFFLGCINGKFSPLAMHSSSI</sequence>
<proteinExistence type="predicted"/>
<accession>A0ABR1SX80</accession>
<gene>
    <name evidence="1" type="ORF">PG993_007331</name>
</gene>
<name>A0ABR1SX80_9PEZI</name>
<protein>
    <submittedName>
        <fullName evidence="1">Uncharacterized protein</fullName>
    </submittedName>
</protein>
<dbReference type="EMBL" id="JAQQWK010000006">
    <property type="protein sequence ID" value="KAK8038920.1"/>
    <property type="molecule type" value="Genomic_DNA"/>
</dbReference>
<organism evidence="1 2">
    <name type="scientific">Apiospora rasikravindrae</name>
    <dbReference type="NCBI Taxonomy" id="990691"/>
    <lineage>
        <taxon>Eukaryota</taxon>
        <taxon>Fungi</taxon>
        <taxon>Dikarya</taxon>
        <taxon>Ascomycota</taxon>
        <taxon>Pezizomycotina</taxon>
        <taxon>Sordariomycetes</taxon>
        <taxon>Xylariomycetidae</taxon>
        <taxon>Amphisphaeriales</taxon>
        <taxon>Apiosporaceae</taxon>
        <taxon>Apiospora</taxon>
    </lineage>
</organism>
<dbReference type="Proteomes" id="UP001444661">
    <property type="component" value="Unassembled WGS sequence"/>
</dbReference>
<evidence type="ECO:0000313" key="1">
    <source>
        <dbReference type="EMBL" id="KAK8038920.1"/>
    </source>
</evidence>
<keyword evidence="2" id="KW-1185">Reference proteome</keyword>
<evidence type="ECO:0000313" key="2">
    <source>
        <dbReference type="Proteomes" id="UP001444661"/>
    </source>
</evidence>
<comment type="caution">
    <text evidence="1">The sequence shown here is derived from an EMBL/GenBank/DDBJ whole genome shotgun (WGS) entry which is preliminary data.</text>
</comment>
<reference evidence="1 2" key="1">
    <citation type="submission" date="2023-01" db="EMBL/GenBank/DDBJ databases">
        <title>Analysis of 21 Apiospora genomes using comparative genomics revels a genus with tremendous synthesis potential of carbohydrate active enzymes and secondary metabolites.</title>
        <authorList>
            <person name="Sorensen T."/>
        </authorList>
    </citation>
    <scope>NUCLEOTIDE SEQUENCE [LARGE SCALE GENOMIC DNA]</scope>
    <source>
        <strain evidence="1 2">CBS 33761</strain>
    </source>
</reference>